<evidence type="ECO:0000256" key="7">
    <source>
        <dbReference type="ARBA" id="ARBA00022679"/>
    </source>
</evidence>
<dbReference type="InterPro" id="IPR013654">
    <property type="entry name" value="PAS_2"/>
</dbReference>
<dbReference type="SMART" id="SM00387">
    <property type="entry name" value="HATPase_c"/>
    <property type="match status" value="1"/>
</dbReference>
<dbReference type="GO" id="GO:0009881">
    <property type="term" value="F:photoreceptor activity"/>
    <property type="evidence" value="ECO:0007669"/>
    <property type="project" value="UniProtKB-KW"/>
</dbReference>
<accession>A0AAW9QUJ9</accession>
<evidence type="ECO:0000256" key="8">
    <source>
        <dbReference type="ARBA" id="ARBA00022777"/>
    </source>
</evidence>
<dbReference type="Gene3D" id="3.30.565.10">
    <property type="entry name" value="Histidine kinase-like ATPase, C-terminal domain"/>
    <property type="match status" value="1"/>
</dbReference>
<comment type="caution">
    <text evidence="18">The sequence shown here is derived from an EMBL/GenBank/DDBJ whole genome shotgun (WGS) entry which is preliminary data.</text>
</comment>
<evidence type="ECO:0000313" key="18">
    <source>
        <dbReference type="EMBL" id="MEG3437536.1"/>
    </source>
</evidence>
<dbReference type="SUPFAM" id="SSF52172">
    <property type="entry name" value="CheY-like"/>
    <property type="match status" value="1"/>
</dbReference>
<dbReference type="GO" id="GO:0000155">
    <property type="term" value="F:phosphorelay sensor kinase activity"/>
    <property type="evidence" value="ECO:0007669"/>
    <property type="project" value="InterPro"/>
</dbReference>
<dbReference type="Gene3D" id="3.30.450.20">
    <property type="entry name" value="PAS domain"/>
    <property type="match status" value="1"/>
</dbReference>
<dbReference type="InterPro" id="IPR036097">
    <property type="entry name" value="HisK_dim/P_sf"/>
</dbReference>
<evidence type="ECO:0000259" key="16">
    <source>
        <dbReference type="PROSITE" id="PS50109"/>
    </source>
</evidence>
<dbReference type="InterPro" id="IPR003661">
    <property type="entry name" value="HisK_dim/P_dom"/>
</dbReference>
<dbReference type="Pfam" id="PF08446">
    <property type="entry name" value="PAS_2"/>
    <property type="match status" value="1"/>
</dbReference>
<keyword evidence="8" id="KW-0418">Kinase</keyword>
<dbReference type="EMBL" id="JBAFSM010000016">
    <property type="protein sequence ID" value="MEG3437536.1"/>
    <property type="molecule type" value="Genomic_DNA"/>
</dbReference>
<dbReference type="Gene3D" id="3.30.450.40">
    <property type="match status" value="1"/>
</dbReference>
<keyword evidence="14" id="KW-0175">Coiled coil</keyword>
<dbReference type="Pfam" id="PF00072">
    <property type="entry name" value="Response_reg"/>
    <property type="match status" value="1"/>
</dbReference>
<keyword evidence="7" id="KW-0808">Transferase</keyword>
<evidence type="ECO:0000256" key="10">
    <source>
        <dbReference type="ARBA" id="ARBA00023012"/>
    </source>
</evidence>
<feature type="domain" description="Response regulatory" evidence="17">
    <location>
        <begin position="823"/>
        <end position="944"/>
    </location>
</feature>
<protein>
    <recommendedName>
        <fullName evidence="12">Circadian input-output histidine kinase CikA</fullName>
        <ecNumber evidence="3">2.7.13.3</ecNumber>
    </recommendedName>
</protein>
<evidence type="ECO:0000256" key="5">
    <source>
        <dbReference type="ARBA" id="ARBA00022553"/>
    </source>
</evidence>
<dbReference type="GO" id="GO:0006355">
    <property type="term" value="P:regulation of DNA-templated transcription"/>
    <property type="evidence" value="ECO:0007669"/>
    <property type="project" value="InterPro"/>
</dbReference>
<dbReference type="PANTHER" id="PTHR45339:SF1">
    <property type="entry name" value="HYBRID SIGNAL TRANSDUCTION HISTIDINE KINASE J"/>
    <property type="match status" value="1"/>
</dbReference>
<keyword evidence="10" id="KW-0902">Two-component regulatory system</keyword>
<dbReference type="AlphaFoldDB" id="A0AAW9QUJ9"/>
<dbReference type="PROSITE" id="PS50110">
    <property type="entry name" value="RESPONSE_REGULATORY"/>
    <property type="match status" value="1"/>
</dbReference>
<dbReference type="Pfam" id="PF00512">
    <property type="entry name" value="HisKA"/>
    <property type="match status" value="1"/>
</dbReference>
<evidence type="ECO:0000313" key="19">
    <source>
        <dbReference type="Proteomes" id="UP001328733"/>
    </source>
</evidence>
<dbReference type="InterPro" id="IPR001294">
    <property type="entry name" value="Phytochrome"/>
</dbReference>
<gene>
    <name evidence="18" type="ORF">V0288_10435</name>
</gene>
<dbReference type="Pfam" id="PF01590">
    <property type="entry name" value="GAF"/>
    <property type="match status" value="1"/>
</dbReference>
<dbReference type="Gene3D" id="1.10.287.130">
    <property type="match status" value="1"/>
</dbReference>
<dbReference type="InterPro" id="IPR001789">
    <property type="entry name" value="Sig_transdc_resp-reg_receiver"/>
</dbReference>
<evidence type="ECO:0000256" key="4">
    <source>
        <dbReference type="ARBA" id="ARBA00022543"/>
    </source>
</evidence>
<evidence type="ECO:0000256" key="6">
    <source>
        <dbReference type="ARBA" id="ARBA00022606"/>
    </source>
</evidence>
<feature type="coiled-coil region" evidence="14">
    <location>
        <begin position="324"/>
        <end position="351"/>
    </location>
</feature>
<dbReference type="Pfam" id="PF02518">
    <property type="entry name" value="HATPase_c"/>
    <property type="match status" value="1"/>
</dbReference>
<dbReference type="SMART" id="SM00065">
    <property type="entry name" value="GAF"/>
    <property type="match status" value="1"/>
</dbReference>
<dbReference type="CDD" id="cd16922">
    <property type="entry name" value="HATPase_EvgS-ArcB-TorS-like"/>
    <property type="match status" value="1"/>
</dbReference>
<dbReference type="RefSeq" id="WP_332865014.1">
    <property type="nucleotide sequence ID" value="NZ_JBAFSM010000016.1"/>
</dbReference>
<evidence type="ECO:0000256" key="3">
    <source>
        <dbReference type="ARBA" id="ARBA00012438"/>
    </source>
</evidence>
<sequence length="1047" mass="118110">MSLSSADTPVEFPFSSLTDLESYSDESIYAPGYIQPFGVLLYLRGQNLEIARVSENVKETLGFSPTDLLGQPLRDWFSPARAREIARYLTREDFTPSEPIELTPRRLPGTRGGDRWRGTLHRTEDGVILELEPHQNLENSRLTELYTDLQTAGTRIREAIDLDDLARTLAREMKRLTGFDRVMIYRFEADRSGVVIAEEKNDHPSSYLGLHFPAIDIPEPARRLFCRNWTRLIPDIHYIPARLLSLSEDEPPLDLSASILRGVSPCHIEYLQNMGVSGSMTISLLDDRRLWGLIACHHYRPKRLSHEIRGACQFLGQLASLELVHRQERESIAYRERAESLREELQNALLEEPGAIERALSRNTAGLLDLVHATGAAIVLDDHLSPIGQTPSETEIRALVDWLARRSGERVFATDALTSLYPPAGNFKDRASGLLAISLGPGHGQERSYRILWFRPERARTVHWAGSPREAIEFDAFGRPRLCPRASFDLWQETVRETSDPWQRAELEAAERTRDTLLLAALEFSSVALQQAAERAAIANRAKTEFLAKMSHELRTPLNAILGFSQLMNRSPHITPEFQEYSGIISRSGEHLLSLINDVLEMSRIEAGQLFLTESCFNLHRLLYSLQEMFILKAREKGIELKIELSGEIPVHACGDEPKLRQILINLLSNAIKFTDNGQIVLKVSVFHEREGGFPACGGCSPDIANGSENPPIAPSRRGCTSIGLRLEVADTGCGIEPDEREVIFETFGQTERGRRSQGTGLGLSISRQFARLMGGDIAVESELGRGSIFTCEIVLSLPEALDIEPENDRQVIRLQPDQPVYRILVVEDTVENRHLLVKVLSSVGFEVRDAENGAAAIERWREWRPDLIFMDIQMPGIDGYEAIRQIRAEEGASDPERPRTRIIALTARAFDRDRAIGFDAGCDDYIAKPFSETVLFERIARFLNVRYETADTSAPEGEIPSRQRETLSDQDLQIMPPEWLDRLHEAALDLDDRAIYRLIERIPPEARFLRDSLISLVDNFRLETIATLTAPRDDNHAHPPESPFRN</sequence>
<evidence type="ECO:0000256" key="9">
    <source>
        <dbReference type="ARBA" id="ARBA00022991"/>
    </source>
</evidence>
<dbReference type="PROSITE" id="PS50109">
    <property type="entry name" value="HIS_KIN"/>
    <property type="match status" value="1"/>
</dbReference>
<dbReference type="InterPro" id="IPR005467">
    <property type="entry name" value="His_kinase_dom"/>
</dbReference>
<keyword evidence="9" id="KW-0157">Chromophore</keyword>
<feature type="domain" description="Histidine kinase" evidence="16">
    <location>
        <begin position="549"/>
        <end position="798"/>
    </location>
</feature>
<dbReference type="Pfam" id="PF00360">
    <property type="entry name" value="PHY"/>
    <property type="match status" value="1"/>
</dbReference>
<organism evidence="18 19">
    <name type="scientific">Pannus brasiliensis CCIBt3594</name>
    <dbReference type="NCBI Taxonomy" id="1427578"/>
    <lineage>
        <taxon>Bacteria</taxon>
        <taxon>Bacillati</taxon>
        <taxon>Cyanobacteriota</taxon>
        <taxon>Cyanophyceae</taxon>
        <taxon>Oscillatoriophycideae</taxon>
        <taxon>Chroococcales</taxon>
        <taxon>Microcystaceae</taxon>
        <taxon>Pannus</taxon>
    </lineage>
</organism>
<dbReference type="PANTHER" id="PTHR45339">
    <property type="entry name" value="HYBRID SIGNAL TRANSDUCTION HISTIDINE KINASE J"/>
    <property type="match status" value="1"/>
</dbReference>
<evidence type="ECO:0000256" key="11">
    <source>
        <dbReference type="ARBA" id="ARBA00023170"/>
    </source>
</evidence>
<dbReference type="InterPro" id="IPR013515">
    <property type="entry name" value="Phytochrome_cen-reg"/>
</dbReference>
<dbReference type="InterPro" id="IPR011006">
    <property type="entry name" value="CheY-like_superfamily"/>
</dbReference>
<keyword evidence="5 13" id="KW-0597">Phosphoprotein</keyword>
<evidence type="ECO:0000256" key="1">
    <source>
        <dbReference type="ARBA" id="ARBA00000085"/>
    </source>
</evidence>
<dbReference type="SUPFAM" id="SSF47384">
    <property type="entry name" value="Homodimeric domain of signal transducing histidine kinase"/>
    <property type="match status" value="1"/>
</dbReference>
<evidence type="ECO:0000256" key="14">
    <source>
        <dbReference type="SAM" id="Coils"/>
    </source>
</evidence>
<dbReference type="SMART" id="SM00448">
    <property type="entry name" value="REC"/>
    <property type="match status" value="1"/>
</dbReference>
<dbReference type="Gene3D" id="3.40.50.2300">
    <property type="match status" value="1"/>
</dbReference>
<evidence type="ECO:0000259" key="17">
    <source>
        <dbReference type="PROSITE" id="PS50110"/>
    </source>
</evidence>
<comment type="catalytic activity">
    <reaction evidence="1">
        <text>ATP + protein L-histidine = ADP + protein N-phospho-L-histidine.</text>
        <dbReference type="EC" id="2.7.13.3"/>
    </reaction>
</comment>
<dbReference type="CDD" id="cd00082">
    <property type="entry name" value="HisKA"/>
    <property type="match status" value="1"/>
</dbReference>
<dbReference type="PROSITE" id="PS50046">
    <property type="entry name" value="PHYTOCHROME_2"/>
    <property type="match status" value="1"/>
</dbReference>
<dbReference type="EC" id="2.7.13.3" evidence="3"/>
<dbReference type="InterPro" id="IPR029016">
    <property type="entry name" value="GAF-like_dom_sf"/>
</dbReference>
<name>A0AAW9QUJ9_9CHRO</name>
<feature type="domain" description="Phytochrome chromophore attachment site" evidence="15">
    <location>
        <begin position="161"/>
        <end position="317"/>
    </location>
</feature>
<dbReference type="PRINTS" id="PR01033">
    <property type="entry name" value="PHYTOCHROME"/>
</dbReference>
<dbReference type="InterPro" id="IPR003594">
    <property type="entry name" value="HATPase_dom"/>
</dbReference>
<dbReference type="CDD" id="cd17546">
    <property type="entry name" value="REC_hyHK_CKI1_RcsC-like"/>
    <property type="match status" value="1"/>
</dbReference>
<dbReference type="GO" id="GO:0009584">
    <property type="term" value="P:detection of visible light"/>
    <property type="evidence" value="ECO:0007669"/>
    <property type="project" value="InterPro"/>
</dbReference>
<feature type="modified residue" description="4-aspartylphosphate" evidence="13">
    <location>
        <position position="872"/>
    </location>
</feature>
<keyword evidence="19" id="KW-1185">Reference proteome</keyword>
<reference evidence="18 19" key="1">
    <citation type="submission" date="2024-01" db="EMBL/GenBank/DDBJ databases">
        <title>Genomic insights into the taxonomy and metabolism of the cyanobacterium Pannus brasiliensis CCIBt3594.</title>
        <authorList>
            <person name="Machado M."/>
            <person name="Botero N.B."/>
            <person name="Andreote A.P.D."/>
            <person name="Feitosa A.M.T."/>
            <person name="Popin R."/>
            <person name="Sivonen K."/>
            <person name="Fiore M.F."/>
        </authorList>
    </citation>
    <scope>NUCLEOTIDE SEQUENCE [LARGE SCALE GENOMIC DNA]</scope>
    <source>
        <strain evidence="18 19">CCIBt3594</strain>
    </source>
</reference>
<dbReference type="SUPFAM" id="SSF55781">
    <property type="entry name" value="GAF domain-like"/>
    <property type="match status" value="2"/>
</dbReference>
<dbReference type="InterPro" id="IPR003018">
    <property type="entry name" value="GAF"/>
</dbReference>
<dbReference type="SUPFAM" id="SSF55785">
    <property type="entry name" value="PYP-like sensor domain (PAS domain)"/>
    <property type="match status" value="1"/>
</dbReference>
<dbReference type="InterPro" id="IPR036890">
    <property type="entry name" value="HATPase_C_sf"/>
</dbReference>
<evidence type="ECO:0000259" key="15">
    <source>
        <dbReference type="PROSITE" id="PS50046"/>
    </source>
</evidence>
<dbReference type="InterPro" id="IPR035965">
    <property type="entry name" value="PAS-like_dom_sf"/>
</dbReference>
<proteinExistence type="inferred from homology"/>
<dbReference type="SMART" id="SM00388">
    <property type="entry name" value="HisKA"/>
    <property type="match status" value="1"/>
</dbReference>
<dbReference type="InterPro" id="IPR043150">
    <property type="entry name" value="Phytochrome_PHY_sf"/>
</dbReference>
<dbReference type="SUPFAM" id="SSF55874">
    <property type="entry name" value="ATPase domain of HSP90 chaperone/DNA topoisomerase II/histidine kinase"/>
    <property type="match status" value="1"/>
</dbReference>
<dbReference type="FunFam" id="3.30.565.10:FF:000010">
    <property type="entry name" value="Sensor histidine kinase RcsC"/>
    <property type="match status" value="1"/>
</dbReference>
<evidence type="ECO:0000256" key="12">
    <source>
        <dbReference type="ARBA" id="ARBA00074306"/>
    </source>
</evidence>
<keyword evidence="6" id="KW-0716">Sensory transduction</keyword>
<evidence type="ECO:0000256" key="2">
    <source>
        <dbReference type="ARBA" id="ARBA00006402"/>
    </source>
</evidence>
<dbReference type="Gene3D" id="3.30.450.270">
    <property type="match status" value="1"/>
</dbReference>
<keyword evidence="11" id="KW-0675">Receptor</keyword>
<keyword evidence="4" id="KW-0600">Photoreceptor protein</keyword>
<evidence type="ECO:0000256" key="13">
    <source>
        <dbReference type="PROSITE-ProRule" id="PRU00169"/>
    </source>
</evidence>
<comment type="similarity">
    <text evidence="2">In the N-terminal section; belongs to the phytochrome family.</text>
</comment>
<dbReference type="Proteomes" id="UP001328733">
    <property type="component" value="Unassembled WGS sequence"/>
</dbReference>
<dbReference type="InterPro" id="IPR016132">
    <property type="entry name" value="Phyto_chromo_attachment"/>
</dbReference>